<evidence type="ECO:0000256" key="6">
    <source>
        <dbReference type="ARBA" id="ARBA00023136"/>
    </source>
</evidence>
<dbReference type="InterPro" id="IPR045042">
    <property type="entry name" value="YnaI-like"/>
</dbReference>
<feature type="transmembrane region" description="Helical" evidence="7">
    <location>
        <begin position="141"/>
        <end position="164"/>
    </location>
</feature>
<dbReference type="SUPFAM" id="SSF82689">
    <property type="entry name" value="Mechanosensitive channel protein MscS (YggB), C-terminal domain"/>
    <property type="match status" value="1"/>
</dbReference>
<feature type="domain" description="Mechanosensitive ion channel MscS" evidence="8">
    <location>
        <begin position="224"/>
        <end position="291"/>
    </location>
</feature>
<evidence type="ECO:0000256" key="7">
    <source>
        <dbReference type="SAM" id="Phobius"/>
    </source>
</evidence>
<feature type="domain" description="Mechanosensitive ion channel transmembrane helices 2/3" evidence="10">
    <location>
        <begin position="182"/>
        <end position="223"/>
    </location>
</feature>
<dbReference type="InterPro" id="IPR011066">
    <property type="entry name" value="MscS_channel_C_sf"/>
</dbReference>
<dbReference type="AlphaFoldDB" id="A0A1W1CNM2"/>
<reference evidence="11" key="1">
    <citation type="submission" date="2016-10" db="EMBL/GenBank/DDBJ databases">
        <authorList>
            <person name="de Groot N.N."/>
        </authorList>
    </citation>
    <scope>NUCLEOTIDE SEQUENCE</scope>
</reference>
<evidence type="ECO:0000259" key="8">
    <source>
        <dbReference type="Pfam" id="PF00924"/>
    </source>
</evidence>
<proteinExistence type="inferred from homology"/>
<evidence type="ECO:0000259" key="10">
    <source>
        <dbReference type="Pfam" id="PF21088"/>
    </source>
</evidence>
<organism evidence="11">
    <name type="scientific">hydrothermal vent metagenome</name>
    <dbReference type="NCBI Taxonomy" id="652676"/>
    <lineage>
        <taxon>unclassified sequences</taxon>
        <taxon>metagenomes</taxon>
        <taxon>ecological metagenomes</taxon>
    </lineage>
</organism>
<dbReference type="Gene3D" id="2.30.30.60">
    <property type="match status" value="1"/>
</dbReference>
<feature type="transmembrane region" description="Helical" evidence="7">
    <location>
        <begin position="111"/>
        <end position="129"/>
    </location>
</feature>
<comment type="subcellular location">
    <subcellularLocation>
        <location evidence="1">Cell membrane</location>
        <topology evidence="1">Multi-pass membrane protein</topology>
    </subcellularLocation>
</comment>
<keyword evidence="6 7" id="KW-0472">Membrane</keyword>
<dbReference type="PANTHER" id="PTHR43634">
    <property type="entry name" value="OW CONDUCTANCE MECHANOSENSITIVE CHANNEL"/>
    <property type="match status" value="1"/>
</dbReference>
<evidence type="ECO:0000256" key="5">
    <source>
        <dbReference type="ARBA" id="ARBA00022989"/>
    </source>
</evidence>
<dbReference type="InterPro" id="IPR010920">
    <property type="entry name" value="LSM_dom_sf"/>
</dbReference>
<accession>A0A1W1CNM2</accession>
<dbReference type="EMBL" id="FPHL01000047">
    <property type="protein sequence ID" value="SFV67490.1"/>
    <property type="molecule type" value="Genomic_DNA"/>
</dbReference>
<gene>
    <name evidence="11" type="ORF">MNB_SV-10-332</name>
</gene>
<sequence>MSKTLHAESNITNIAGEALKKPLNVINSLDTDIIATVQTQLSPFYEQYPFLGKTLWGIPMANLIAAAFLFFLILGLRKFFTKIVLVALQNLAKHSATFYDDKVISALKEPVRFAFIVIALHVFFLLTFKETPFIVKILDTLIIYTVFWAILAVTEALRGLIYSATGKFNKDLSKEMGNFILTILKILIGGIGLGVMLKVWGVNVTALIASLGLGGLAFALAAKDTAANLFGSFALLADKSIRIGEWVKIGSVEGVVEDVGMRTTKIRSFQKSLITVPNQVVANTPIENFSRRGIRRIKMDIGLTYGTTSTQITKIVSDIKSMLMENEGIAQNESLMVNFTAFGDSALDIFIYAFAHTANWAKYLEIREDIHLKIMQIVEENGSGFAFPSQSIYVESLPSEAKPSAFSG</sequence>
<evidence type="ECO:0000313" key="11">
    <source>
        <dbReference type="EMBL" id="SFV67490.1"/>
    </source>
</evidence>
<dbReference type="Gene3D" id="1.10.287.1260">
    <property type="match status" value="1"/>
</dbReference>
<feature type="transmembrane region" description="Helical" evidence="7">
    <location>
        <begin position="55"/>
        <end position="76"/>
    </location>
</feature>
<dbReference type="InterPro" id="IPR023408">
    <property type="entry name" value="MscS_beta-dom_sf"/>
</dbReference>
<protein>
    <submittedName>
        <fullName evidence="11">Potassium efflux system KefA protein / Small-conductance mechanosensitive channel</fullName>
    </submittedName>
</protein>
<evidence type="ECO:0000256" key="4">
    <source>
        <dbReference type="ARBA" id="ARBA00022692"/>
    </source>
</evidence>
<name>A0A1W1CNM2_9ZZZZ</name>
<dbReference type="Gene3D" id="3.30.70.100">
    <property type="match status" value="1"/>
</dbReference>
<evidence type="ECO:0000256" key="2">
    <source>
        <dbReference type="ARBA" id="ARBA00008017"/>
    </source>
</evidence>
<dbReference type="SUPFAM" id="SSF50182">
    <property type="entry name" value="Sm-like ribonucleoproteins"/>
    <property type="match status" value="1"/>
</dbReference>
<feature type="domain" description="Mechanosensitive ion channel MscS C-terminal" evidence="9">
    <location>
        <begin position="297"/>
        <end position="383"/>
    </location>
</feature>
<evidence type="ECO:0000256" key="3">
    <source>
        <dbReference type="ARBA" id="ARBA00022475"/>
    </source>
</evidence>
<feature type="transmembrane region" description="Helical" evidence="7">
    <location>
        <begin position="202"/>
        <end position="222"/>
    </location>
</feature>
<dbReference type="InterPro" id="IPR011014">
    <property type="entry name" value="MscS_channel_TM-2"/>
</dbReference>
<dbReference type="Pfam" id="PF21088">
    <property type="entry name" value="MS_channel_1st"/>
    <property type="match status" value="1"/>
</dbReference>
<keyword evidence="4 7" id="KW-0812">Transmembrane</keyword>
<evidence type="ECO:0000256" key="1">
    <source>
        <dbReference type="ARBA" id="ARBA00004651"/>
    </source>
</evidence>
<dbReference type="Pfam" id="PF21082">
    <property type="entry name" value="MS_channel_3rd"/>
    <property type="match status" value="1"/>
</dbReference>
<dbReference type="SUPFAM" id="SSF82861">
    <property type="entry name" value="Mechanosensitive channel protein MscS (YggB), transmembrane region"/>
    <property type="match status" value="1"/>
</dbReference>
<dbReference type="InterPro" id="IPR049278">
    <property type="entry name" value="MS_channel_C"/>
</dbReference>
<keyword evidence="5 7" id="KW-1133">Transmembrane helix</keyword>
<dbReference type="GO" id="GO:0055085">
    <property type="term" value="P:transmembrane transport"/>
    <property type="evidence" value="ECO:0007669"/>
    <property type="project" value="InterPro"/>
</dbReference>
<comment type="similarity">
    <text evidence="2">Belongs to the MscS (TC 1.A.23) family.</text>
</comment>
<dbReference type="GO" id="GO:0005886">
    <property type="term" value="C:plasma membrane"/>
    <property type="evidence" value="ECO:0007669"/>
    <property type="project" value="UniProtKB-SubCell"/>
</dbReference>
<keyword evidence="3" id="KW-1003">Cell membrane</keyword>
<evidence type="ECO:0000259" key="9">
    <source>
        <dbReference type="Pfam" id="PF21082"/>
    </source>
</evidence>
<dbReference type="Pfam" id="PF00924">
    <property type="entry name" value="MS_channel_2nd"/>
    <property type="match status" value="1"/>
</dbReference>
<feature type="transmembrane region" description="Helical" evidence="7">
    <location>
        <begin position="176"/>
        <end position="196"/>
    </location>
</feature>
<dbReference type="InterPro" id="IPR049142">
    <property type="entry name" value="MS_channel_1st"/>
</dbReference>
<dbReference type="InterPro" id="IPR006685">
    <property type="entry name" value="MscS_channel_2nd"/>
</dbReference>
<dbReference type="PANTHER" id="PTHR43634:SF2">
    <property type="entry name" value="LOW CONDUCTANCE MECHANOSENSITIVE CHANNEL YNAI"/>
    <property type="match status" value="1"/>
</dbReference>